<comment type="pathway">
    <text evidence="1 6 7">Amino-acid biosynthesis; L-histidine biosynthesis; L-histidine from 5-phospho-alpha-D-ribose 1-diphosphate: step 6/9.</text>
</comment>
<protein>
    <recommendedName>
        <fullName evidence="2 6">Imidazoleglycerol-phosphate dehydratase</fullName>
        <shortName evidence="6">IGPD</shortName>
        <ecNumber evidence="6 7">4.2.1.19</ecNumber>
    </recommendedName>
</protein>
<dbReference type="InterPro" id="IPR000807">
    <property type="entry name" value="ImidazoleglycerolP_deHydtase"/>
</dbReference>
<evidence type="ECO:0000256" key="1">
    <source>
        <dbReference type="ARBA" id="ARBA00005047"/>
    </source>
</evidence>
<dbReference type="NCBIfam" id="NF002109">
    <property type="entry name" value="PRK00951.1-5"/>
    <property type="match status" value="1"/>
</dbReference>
<proteinExistence type="inferred from homology"/>
<comment type="similarity">
    <text evidence="6 7">Belongs to the imidazoleglycerol-phosphate dehydratase family.</text>
</comment>
<dbReference type="GO" id="GO:0005737">
    <property type="term" value="C:cytoplasm"/>
    <property type="evidence" value="ECO:0007669"/>
    <property type="project" value="UniProtKB-SubCell"/>
</dbReference>
<dbReference type="UniPathway" id="UPA00031">
    <property type="reaction ID" value="UER00011"/>
</dbReference>
<dbReference type="PROSITE" id="PS00955">
    <property type="entry name" value="IGP_DEHYDRATASE_2"/>
    <property type="match status" value="1"/>
</dbReference>
<dbReference type="NCBIfam" id="NF002115">
    <property type="entry name" value="PRK00951.2-5"/>
    <property type="match status" value="1"/>
</dbReference>
<dbReference type="InterPro" id="IPR020568">
    <property type="entry name" value="Ribosomal_Su5_D2-typ_SF"/>
</dbReference>
<dbReference type="KEGG" id="gpi:GPICK_02225"/>
<dbReference type="OrthoDB" id="9790411at2"/>
<dbReference type="NCBIfam" id="NF002116">
    <property type="entry name" value="PRK00951.2-6"/>
    <property type="match status" value="1"/>
</dbReference>
<dbReference type="EMBL" id="CP009788">
    <property type="protein sequence ID" value="AJE02350.1"/>
    <property type="molecule type" value="Genomic_DNA"/>
</dbReference>
<dbReference type="GO" id="GO:0000105">
    <property type="term" value="P:L-histidine biosynthetic process"/>
    <property type="evidence" value="ECO:0007669"/>
    <property type="project" value="UniProtKB-UniRule"/>
</dbReference>
<keyword evidence="6" id="KW-0963">Cytoplasm</keyword>
<gene>
    <name evidence="6 8" type="primary">hisB</name>
    <name evidence="8" type="ORF">GPICK_02225</name>
</gene>
<keyword evidence="3 6" id="KW-0028">Amino-acid biosynthesis</keyword>
<evidence type="ECO:0000256" key="2">
    <source>
        <dbReference type="ARBA" id="ARBA00016664"/>
    </source>
</evidence>
<evidence type="ECO:0000256" key="3">
    <source>
        <dbReference type="ARBA" id="ARBA00022605"/>
    </source>
</evidence>
<evidence type="ECO:0000256" key="4">
    <source>
        <dbReference type="ARBA" id="ARBA00023102"/>
    </source>
</evidence>
<evidence type="ECO:0000313" key="9">
    <source>
        <dbReference type="Proteomes" id="UP000057609"/>
    </source>
</evidence>
<keyword evidence="5 6" id="KW-0456">Lyase</keyword>
<dbReference type="NCBIfam" id="NF002114">
    <property type="entry name" value="PRK00951.2-4"/>
    <property type="match status" value="1"/>
</dbReference>
<dbReference type="Gene3D" id="3.30.230.40">
    <property type="entry name" value="Imidazole glycerol phosphate dehydratase, domain 1"/>
    <property type="match status" value="2"/>
</dbReference>
<name>A0A0B5BCU0_9BACT</name>
<dbReference type="GO" id="GO:0004424">
    <property type="term" value="F:imidazoleglycerol-phosphate dehydratase activity"/>
    <property type="evidence" value="ECO:0007669"/>
    <property type="project" value="UniProtKB-UniRule"/>
</dbReference>
<dbReference type="HAMAP" id="MF_00076">
    <property type="entry name" value="HisB"/>
    <property type="match status" value="1"/>
</dbReference>
<evidence type="ECO:0000256" key="5">
    <source>
        <dbReference type="ARBA" id="ARBA00023239"/>
    </source>
</evidence>
<evidence type="ECO:0000256" key="7">
    <source>
        <dbReference type="RuleBase" id="RU000599"/>
    </source>
</evidence>
<organism evidence="8 9">
    <name type="scientific">Geobacter pickeringii</name>
    <dbReference type="NCBI Taxonomy" id="345632"/>
    <lineage>
        <taxon>Bacteria</taxon>
        <taxon>Pseudomonadati</taxon>
        <taxon>Thermodesulfobacteriota</taxon>
        <taxon>Desulfuromonadia</taxon>
        <taxon>Geobacterales</taxon>
        <taxon>Geobacteraceae</taxon>
        <taxon>Geobacter</taxon>
    </lineage>
</organism>
<accession>A0A0B5BCU0</accession>
<dbReference type="InterPro" id="IPR038494">
    <property type="entry name" value="IGPD_sf"/>
</dbReference>
<dbReference type="PANTHER" id="PTHR23133:SF2">
    <property type="entry name" value="IMIDAZOLEGLYCEROL-PHOSPHATE DEHYDRATASE"/>
    <property type="match status" value="1"/>
</dbReference>
<dbReference type="InterPro" id="IPR020565">
    <property type="entry name" value="ImidazoleglycerP_deHydtase_CS"/>
</dbReference>
<evidence type="ECO:0000313" key="8">
    <source>
        <dbReference type="EMBL" id="AJE02350.1"/>
    </source>
</evidence>
<dbReference type="FunFam" id="3.30.230.40:FF:000003">
    <property type="entry name" value="Imidazoleglycerol-phosphate dehydratase HisB"/>
    <property type="match status" value="1"/>
</dbReference>
<dbReference type="EC" id="4.2.1.19" evidence="6 7"/>
<dbReference type="PANTHER" id="PTHR23133">
    <property type="entry name" value="IMIDAZOLEGLYCEROL-PHOSPHATE DEHYDRATASE HIS7"/>
    <property type="match status" value="1"/>
</dbReference>
<reference evidence="8 9" key="1">
    <citation type="journal article" date="2015" name="Genome Announc.">
        <title>Complete Genome of Geobacter pickeringii G13T, a Metal-Reducing Isolate from Sedimentary Kaolin Deposits.</title>
        <authorList>
            <person name="Badalamenti J.P."/>
            <person name="Bond D.R."/>
        </authorList>
    </citation>
    <scope>NUCLEOTIDE SEQUENCE [LARGE SCALE GENOMIC DNA]</scope>
    <source>
        <strain evidence="8 9">G13</strain>
    </source>
</reference>
<comment type="subcellular location">
    <subcellularLocation>
        <location evidence="6 7">Cytoplasm</location>
    </subcellularLocation>
</comment>
<comment type="catalytic activity">
    <reaction evidence="6 7">
        <text>D-erythro-1-(imidazol-4-yl)glycerol 3-phosphate = 3-(imidazol-4-yl)-2-oxopropyl phosphate + H2O</text>
        <dbReference type="Rhea" id="RHEA:11040"/>
        <dbReference type="ChEBI" id="CHEBI:15377"/>
        <dbReference type="ChEBI" id="CHEBI:57766"/>
        <dbReference type="ChEBI" id="CHEBI:58278"/>
        <dbReference type="EC" id="4.2.1.19"/>
    </reaction>
</comment>
<evidence type="ECO:0000256" key="6">
    <source>
        <dbReference type="HAMAP-Rule" id="MF_00076"/>
    </source>
</evidence>
<dbReference type="CDD" id="cd07914">
    <property type="entry name" value="IGPD"/>
    <property type="match status" value="1"/>
</dbReference>
<dbReference type="STRING" id="345632.GPICK_02225"/>
<sequence length="195" mass="21599">MSRKATIERVTKETQIKLSLEIDGTGESKICTSVPFLDHMLDLFARHGLFNLQVDAKGDVDVDFHHTVEDIGIVLGQAFKESLGDKKGIRRYGQASVPMDETLASVAVDISGRPYLVFHVSLPKVKIGEFDVELVREFFQAVVNNLGANIHVNVMYGDNVHHIVEACFKAFARAMDQATQVDPRIEGVMSTKGKL</sequence>
<dbReference type="Proteomes" id="UP000057609">
    <property type="component" value="Chromosome"/>
</dbReference>
<dbReference type="AlphaFoldDB" id="A0A0B5BCU0"/>
<dbReference type="FunFam" id="3.30.230.40:FF:000001">
    <property type="entry name" value="Imidazoleglycerol-phosphate dehydratase HisB"/>
    <property type="match status" value="1"/>
</dbReference>
<dbReference type="PROSITE" id="PS00954">
    <property type="entry name" value="IGP_DEHYDRATASE_1"/>
    <property type="match status" value="1"/>
</dbReference>
<dbReference type="RefSeq" id="WP_039740147.1">
    <property type="nucleotide sequence ID" value="NZ_CP009788.1"/>
</dbReference>
<dbReference type="NCBIfam" id="NF002111">
    <property type="entry name" value="PRK00951.2-1"/>
    <property type="match status" value="1"/>
</dbReference>
<keyword evidence="9" id="KW-1185">Reference proteome</keyword>
<dbReference type="NCBIfam" id="NF002107">
    <property type="entry name" value="PRK00951.1-2"/>
    <property type="match status" value="1"/>
</dbReference>
<dbReference type="Pfam" id="PF00475">
    <property type="entry name" value="IGPD"/>
    <property type="match status" value="1"/>
</dbReference>
<dbReference type="HOGENOM" id="CLU_044308_2_0_7"/>
<keyword evidence="4 6" id="KW-0368">Histidine biosynthesis</keyword>
<dbReference type="SUPFAM" id="SSF54211">
    <property type="entry name" value="Ribosomal protein S5 domain 2-like"/>
    <property type="match status" value="2"/>
</dbReference>